<proteinExistence type="predicted"/>
<gene>
    <name evidence="1" type="ORF">GCM10012284_11820</name>
</gene>
<evidence type="ECO:0000313" key="1">
    <source>
        <dbReference type="EMBL" id="GGK79470.1"/>
    </source>
</evidence>
<comment type="caution">
    <text evidence="1">The sequence shown here is derived from an EMBL/GenBank/DDBJ whole genome shotgun (WGS) entry which is preliminary data.</text>
</comment>
<organism evidence="1 2">
    <name type="scientific">Mangrovihabitans endophyticus</name>
    <dbReference type="NCBI Taxonomy" id="1751298"/>
    <lineage>
        <taxon>Bacteria</taxon>
        <taxon>Bacillati</taxon>
        <taxon>Actinomycetota</taxon>
        <taxon>Actinomycetes</taxon>
        <taxon>Micromonosporales</taxon>
        <taxon>Micromonosporaceae</taxon>
        <taxon>Mangrovihabitans</taxon>
    </lineage>
</organism>
<dbReference type="EMBL" id="BMMX01000002">
    <property type="protein sequence ID" value="GGK79470.1"/>
    <property type="molecule type" value="Genomic_DNA"/>
</dbReference>
<dbReference type="Proteomes" id="UP000656042">
    <property type="component" value="Unassembled WGS sequence"/>
</dbReference>
<accession>A0A8J3BW84</accession>
<reference evidence="1" key="1">
    <citation type="journal article" date="2014" name="Int. J. Syst. Evol. Microbiol.">
        <title>Complete genome sequence of Corynebacterium casei LMG S-19264T (=DSM 44701T), isolated from a smear-ripened cheese.</title>
        <authorList>
            <consortium name="US DOE Joint Genome Institute (JGI-PGF)"/>
            <person name="Walter F."/>
            <person name="Albersmeier A."/>
            <person name="Kalinowski J."/>
            <person name="Ruckert C."/>
        </authorList>
    </citation>
    <scope>NUCLEOTIDE SEQUENCE</scope>
    <source>
        <strain evidence="1">CGMCC 4.7299</strain>
    </source>
</reference>
<reference evidence="1" key="2">
    <citation type="submission" date="2020-09" db="EMBL/GenBank/DDBJ databases">
        <authorList>
            <person name="Sun Q."/>
            <person name="Zhou Y."/>
        </authorList>
    </citation>
    <scope>NUCLEOTIDE SEQUENCE</scope>
    <source>
        <strain evidence="1">CGMCC 4.7299</strain>
    </source>
</reference>
<keyword evidence="2" id="KW-1185">Reference proteome</keyword>
<protein>
    <submittedName>
        <fullName evidence="1">Uncharacterized protein</fullName>
    </submittedName>
</protein>
<evidence type="ECO:0000313" key="2">
    <source>
        <dbReference type="Proteomes" id="UP000656042"/>
    </source>
</evidence>
<sequence>MTQRPIIDAGPGLNFLSINQERLLIGTLGKLSAPATVGDEVLRKAAQDPRFQPAETAWKKLTPNWIQILPDDVTPDLSRVVNRLTQQPMAERLKHPKDLGETMVIAHAVVAAEAGAHVVVLIDDGLGARTATGEIRRLQRLRDGGRAVGSIGLFSTLSVLEKAAATIYIPDRAKMRDIYQRLRGLDDGLPPIEKTSLLSTTRWSSRS</sequence>
<dbReference type="AlphaFoldDB" id="A0A8J3BW84"/>
<dbReference type="RefSeq" id="WP_189078056.1">
    <property type="nucleotide sequence ID" value="NZ_BMMX01000002.1"/>
</dbReference>
<name>A0A8J3BW84_9ACTN</name>